<dbReference type="SMART" id="SM00073">
    <property type="entry name" value="HPT"/>
    <property type="match status" value="1"/>
</dbReference>
<dbReference type="Pfam" id="PF03403">
    <property type="entry name" value="PAF-AH_p_II"/>
    <property type="match status" value="1"/>
</dbReference>
<feature type="modified residue" description="Phosphohistidine" evidence="12">
    <location>
        <position position="46"/>
    </location>
</feature>
<keyword evidence="5 12" id="KW-0597">Phosphoprotein</keyword>
<sequence length="1198" mass="129085">MDLSLALATFLEESRELLAQMEDILLHADSHEVGGEDMNALFRCAHTIKGSAGLFGLDAVVRFTHGVENVLDRLRNGELAFSGELVSLLLEAQDHIAHQIAAIAAGDPVPETEAAPLLARLQAFAGAAGGGAVLAAPPAGEPVCTVDAGSSVPIGAEHWHLSLRFGPEVLRNGMDPLSFIHYLRTLGELVHVETVTDALPGLEAGDPEACWLGFEVALRSPASKAEIESVFEFVQDSATITIVPPNSRVEDFIALIESLDEDPRRLGEILLACGSLTPRELEQALACQQAAVPPQRLGQVLVEQAVVQPQVVEAALDKQRAAEERRSREAKSVKVPADRLDALIDQVGELVIAGAATQLQAQLTNSRELHETASNLLRLVEDVRDAALRLRMTPIGEVFNRFPRVVRDVSRELGKDIELRIGGAETELDKSMVEKIGDPLMHLVRNAIDHGIESPECRLTAGKPARGTLQLDAYHESGSIVIEVADDGAGLDAGRIFAKAVERGLVAPDAHLSTAEIHRLILEPGFSTASQVTNLSGRGVGMDVVKSNVEALRGSLDIHSTPGRGTTMRLCLPLTLAIIDGFRVGVGEASFILPLDAVLECIELPDGVGEAAYLNLRKQALPFVRLRRMFAIEGTPPARQSVVVVRFAGRQAGIVVDRLLGECQTVIKPLGRLFDLLVEPEFAIRYVVRPPDDRTLFRNFRTRDVEFVALVCYPTTDDNPRASFMLPDGSGVPAMQRGDEAPILAERCSEEACPEPARWPLLLYSHGLGGSPLGGDYLSTMARFASYGYVVAAPFHADARISRIELEDMDDLRYLLMDDEELVEMQAIRPLALQGLLDHLLARPDFGPLIDSGRVAGFGASLGGESLMLLAGAELTTDFLRSRKEVTREPRLRAILGFVPYSGVSVLPAFGDEQRGTRGVTAAYIGVAGTDDDVAPLDMTEEAVDRLQGTRYLVAVRGMAHGHNPDVMDEAYAWYLTFLDANLNGDRAALSRLYRATRVAGGSDDRLEIAVQKAVPALADETVVREFYHAGLNHYFLSAEDVEVALLLAHPEYGWFPTVRAFAAASAHSSEPGFSPVCRFYGDPSIGPNSHFFTGSALECAGLVALRAATPPGLPAWNLEGIGFSIRMPDALGQCPDVAPFPVLRAYNGHAGEVVGGVRRDANHRYAIDPADFNDGGSDGWLVEGVAFCTSAPLAQSF</sequence>
<protein>
    <recommendedName>
        <fullName evidence="3">Chemotaxis protein CheA</fullName>
        <ecNumber evidence="2">2.7.13.3</ecNumber>
    </recommendedName>
</protein>
<evidence type="ECO:0000256" key="7">
    <source>
        <dbReference type="ARBA" id="ARBA00022741"/>
    </source>
</evidence>
<keyword evidence="6" id="KW-0808">Transferase</keyword>
<dbReference type="SUPFAM" id="SSF47226">
    <property type="entry name" value="Histidine-containing phosphotransfer domain, HPT domain"/>
    <property type="match status" value="1"/>
</dbReference>
<keyword evidence="10" id="KW-0902">Two-component regulatory system</keyword>
<evidence type="ECO:0000256" key="11">
    <source>
        <dbReference type="ARBA" id="ARBA00035100"/>
    </source>
</evidence>
<reference evidence="15 16" key="1">
    <citation type="submission" date="2016-12" db="EMBL/GenBank/DDBJ databases">
        <title>Complete genome sequence of Thauera chlorobenzoica, a Betaproteobacterium degrading haloaromatics anaerobically to CO2 and halides.</title>
        <authorList>
            <person name="Goris T."/>
            <person name="Mergelsberg M."/>
            <person name="Boll M."/>
        </authorList>
    </citation>
    <scope>NUCLEOTIDE SEQUENCE [LARGE SCALE GENOMIC DNA]</scope>
    <source>
        <strain evidence="15 16">3CB1</strain>
    </source>
</reference>
<dbReference type="AlphaFoldDB" id="A0A1L6FGG0"/>
<dbReference type="SUPFAM" id="SSF160246">
    <property type="entry name" value="EspE N-terminal domain-like"/>
    <property type="match status" value="1"/>
</dbReference>
<dbReference type="InterPro" id="IPR037257">
    <property type="entry name" value="T2SS_E_N_sf"/>
</dbReference>
<comment type="function">
    <text evidence="11">Involved in the transmission of sensory signals from the chemoreceptors to the flagellar motors. CheA is autophosphorylated; it can transfer its phosphate group to either CheB or CheY.</text>
</comment>
<dbReference type="Pfam" id="PF02518">
    <property type="entry name" value="HATPase_c"/>
    <property type="match status" value="1"/>
</dbReference>
<evidence type="ECO:0000256" key="2">
    <source>
        <dbReference type="ARBA" id="ARBA00012438"/>
    </source>
</evidence>
<dbReference type="PRINTS" id="PR00344">
    <property type="entry name" value="BCTRLSENSOR"/>
</dbReference>
<dbReference type="GO" id="GO:0006935">
    <property type="term" value="P:chemotaxis"/>
    <property type="evidence" value="ECO:0007669"/>
    <property type="project" value="UniProtKB-KW"/>
</dbReference>
<dbReference type="InterPro" id="IPR051315">
    <property type="entry name" value="Bact_Chemotaxis_CheA"/>
</dbReference>
<dbReference type="InterPro" id="IPR036061">
    <property type="entry name" value="CheW-like_dom_sf"/>
</dbReference>
<dbReference type="InterPro" id="IPR002545">
    <property type="entry name" value="CheW-lke_dom"/>
</dbReference>
<dbReference type="OrthoDB" id="9146932at2"/>
<dbReference type="Gene3D" id="1.20.120.160">
    <property type="entry name" value="HPT domain"/>
    <property type="match status" value="1"/>
</dbReference>
<evidence type="ECO:0000256" key="4">
    <source>
        <dbReference type="ARBA" id="ARBA00022500"/>
    </source>
</evidence>
<evidence type="ECO:0000313" key="15">
    <source>
        <dbReference type="EMBL" id="APR06005.1"/>
    </source>
</evidence>
<dbReference type="SUPFAM" id="SSF47384">
    <property type="entry name" value="Homodimeric domain of signal transducing histidine kinase"/>
    <property type="match status" value="1"/>
</dbReference>
<dbReference type="InterPro" id="IPR004105">
    <property type="entry name" value="CheA-like_dim"/>
</dbReference>
<dbReference type="GO" id="GO:0005737">
    <property type="term" value="C:cytoplasm"/>
    <property type="evidence" value="ECO:0007669"/>
    <property type="project" value="InterPro"/>
</dbReference>
<evidence type="ECO:0000259" key="14">
    <source>
        <dbReference type="PROSITE" id="PS50894"/>
    </source>
</evidence>
<dbReference type="Pfam" id="PF01627">
    <property type="entry name" value="Hpt"/>
    <property type="match status" value="1"/>
</dbReference>
<keyword evidence="16" id="KW-1185">Reference proteome</keyword>
<evidence type="ECO:0000256" key="8">
    <source>
        <dbReference type="ARBA" id="ARBA00022777"/>
    </source>
</evidence>
<dbReference type="EC" id="2.7.13.3" evidence="2"/>
<dbReference type="SMART" id="SM00387">
    <property type="entry name" value="HATPase_c"/>
    <property type="match status" value="1"/>
</dbReference>
<dbReference type="SMART" id="SM01231">
    <property type="entry name" value="H-kinase_dim"/>
    <property type="match status" value="1"/>
</dbReference>
<dbReference type="CDD" id="cd16916">
    <property type="entry name" value="HATPase_CheA-like"/>
    <property type="match status" value="1"/>
</dbReference>
<dbReference type="GO" id="GO:0005524">
    <property type="term" value="F:ATP binding"/>
    <property type="evidence" value="ECO:0007669"/>
    <property type="project" value="UniProtKB-KW"/>
</dbReference>
<dbReference type="InterPro" id="IPR003594">
    <property type="entry name" value="HATPase_dom"/>
</dbReference>
<dbReference type="EMBL" id="CP018839">
    <property type="protein sequence ID" value="APR06005.1"/>
    <property type="molecule type" value="Genomic_DNA"/>
</dbReference>
<evidence type="ECO:0000256" key="12">
    <source>
        <dbReference type="PROSITE-ProRule" id="PRU00110"/>
    </source>
</evidence>
<accession>A0A1L6FGG0</accession>
<dbReference type="InterPro" id="IPR037006">
    <property type="entry name" value="CheA-like_homodim_sf"/>
</dbReference>
<dbReference type="InterPro" id="IPR008207">
    <property type="entry name" value="Sig_transdc_His_kin_Hpt_dom"/>
</dbReference>
<dbReference type="SUPFAM" id="SSF50341">
    <property type="entry name" value="CheW-like"/>
    <property type="match status" value="1"/>
</dbReference>
<dbReference type="Gene3D" id="3.30.565.10">
    <property type="entry name" value="Histidine kinase-like ATPase, C-terminal domain"/>
    <property type="match status" value="1"/>
</dbReference>
<dbReference type="InterPro" id="IPR005467">
    <property type="entry name" value="His_kinase_dom"/>
</dbReference>
<dbReference type="InterPro" id="IPR036641">
    <property type="entry name" value="HPT_dom_sf"/>
</dbReference>
<dbReference type="Proteomes" id="UP000185739">
    <property type="component" value="Chromosome"/>
</dbReference>
<dbReference type="FunFam" id="3.30.565.10:FF:000016">
    <property type="entry name" value="Chemotaxis protein CheA, putative"/>
    <property type="match status" value="1"/>
</dbReference>
<feature type="domain" description="HPt" evidence="14">
    <location>
        <begin position="1"/>
        <end position="103"/>
    </location>
</feature>
<dbReference type="Gene3D" id="2.40.50.180">
    <property type="entry name" value="CheA-289, Domain 4"/>
    <property type="match status" value="1"/>
</dbReference>
<dbReference type="PROSITE" id="PS50109">
    <property type="entry name" value="HIS_KIN"/>
    <property type="match status" value="1"/>
</dbReference>
<keyword evidence="8 15" id="KW-0418">Kinase</keyword>
<dbReference type="KEGG" id="tcl:Tchl_3198"/>
<evidence type="ECO:0000256" key="9">
    <source>
        <dbReference type="ARBA" id="ARBA00022840"/>
    </source>
</evidence>
<evidence type="ECO:0000256" key="5">
    <source>
        <dbReference type="ARBA" id="ARBA00022553"/>
    </source>
</evidence>
<dbReference type="STRING" id="96773.Tchl_3198"/>
<dbReference type="Pfam" id="PF01584">
    <property type="entry name" value="CheW"/>
    <property type="match status" value="1"/>
</dbReference>
<proteinExistence type="predicted"/>
<dbReference type="InterPro" id="IPR004358">
    <property type="entry name" value="Sig_transdc_His_kin-like_C"/>
</dbReference>
<evidence type="ECO:0000256" key="3">
    <source>
        <dbReference type="ARBA" id="ARBA00021495"/>
    </source>
</evidence>
<dbReference type="InterPro" id="IPR036097">
    <property type="entry name" value="HisK_dim/P_sf"/>
</dbReference>
<dbReference type="Pfam" id="PF02895">
    <property type="entry name" value="H-kinase_dim"/>
    <property type="match status" value="1"/>
</dbReference>
<dbReference type="CDD" id="cd00088">
    <property type="entry name" value="HPT"/>
    <property type="match status" value="1"/>
</dbReference>
<evidence type="ECO:0000256" key="6">
    <source>
        <dbReference type="ARBA" id="ARBA00022679"/>
    </source>
</evidence>
<dbReference type="Gene3D" id="3.40.50.1820">
    <property type="entry name" value="alpha/beta hydrolase"/>
    <property type="match status" value="1"/>
</dbReference>
<dbReference type="PANTHER" id="PTHR43395:SF10">
    <property type="entry name" value="CHEMOTAXIS PROTEIN CHEA"/>
    <property type="match status" value="1"/>
</dbReference>
<evidence type="ECO:0000259" key="13">
    <source>
        <dbReference type="PROSITE" id="PS50109"/>
    </source>
</evidence>
<gene>
    <name evidence="15" type="ORF">Tchl_3198</name>
</gene>
<evidence type="ECO:0000256" key="10">
    <source>
        <dbReference type="ARBA" id="ARBA00023012"/>
    </source>
</evidence>
<comment type="catalytic activity">
    <reaction evidence="1">
        <text>ATP + protein L-histidine = ADP + protein N-phospho-L-histidine.</text>
        <dbReference type="EC" id="2.7.13.3"/>
    </reaction>
</comment>
<evidence type="ECO:0000313" key="16">
    <source>
        <dbReference type="Proteomes" id="UP000185739"/>
    </source>
</evidence>
<organism evidence="15 16">
    <name type="scientific">Thauera chlorobenzoica</name>
    <dbReference type="NCBI Taxonomy" id="96773"/>
    <lineage>
        <taxon>Bacteria</taxon>
        <taxon>Pseudomonadati</taxon>
        <taxon>Pseudomonadota</taxon>
        <taxon>Betaproteobacteria</taxon>
        <taxon>Rhodocyclales</taxon>
        <taxon>Zoogloeaceae</taxon>
        <taxon>Thauera</taxon>
    </lineage>
</organism>
<dbReference type="GO" id="GO:0000155">
    <property type="term" value="F:phosphorelay sensor kinase activity"/>
    <property type="evidence" value="ECO:0007669"/>
    <property type="project" value="InterPro"/>
</dbReference>
<dbReference type="InterPro" id="IPR029058">
    <property type="entry name" value="AB_hydrolase_fold"/>
</dbReference>
<dbReference type="PANTHER" id="PTHR43395">
    <property type="entry name" value="SENSOR HISTIDINE KINASE CHEA"/>
    <property type="match status" value="1"/>
</dbReference>
<keyword evidence="7" id="KW-0547">Nucleotide-binding</keyword>
<dbReference type="SUPFAM" id="SSF53474">
    <property type="entry name" value="alpha/beta-Hydrolases"/>
    <property type="match status" value="1"/>
</dbReference>
<dbReference type="Gene3D" id="1.10.287.560">
    <property type="entry name" value="Histidine kinase CheA-like, homodimeric domain"/>
    <property type="match status" value="1"/>
</dbReference>
<dbReference type="InterPro" id="IPR036890">
    <property type="entry name" value="HATPase_C_sf"/>
</dbReference>
<dbReference type="SMART" id="SM00260">
    <property type="entry name" value="CheW"/>
    <property type="match status" value="1"/>
</dbReference>
<evidence type="ECO:0000256" key="1">
    <source>
        <dbReference type="ARBA" id="ARBA00000085"/>
    </source>
</evidence>
<dbReference type="PROSITE" id="PS50894">
    <property type="entry name" value="HPT"/>
    <property type="match status" value="1"/>
</dbReference>
<keyword evidence="4" id="KW-0145">Chemotaxis</keyword>
<feature type="domain" description="Histidine kinase" evidence="13">
    <location>
        <begin position="328"/>
        <end position="576"/>
    </location>
</feature>
<dbReference type="RefSeq" id="WP_083945265.1">
    <property type="nucleotide sequence ID" value="NZ_CP018839.1"/>
</dbReference>
<keyword evidence="9" id="KW-0067">ATP-binding</keyword>
<dbReference type="SUPFAM" id="SSF55874">
    <property type="entry name" value="ATPase domain of HSP90 chaperone/DNA topoisomerase II/histidine kinase"/>
    <property type="match status" value="1"/>
</dbReference>
<name>A0A1L6FGG0_9RHOO</name>